<feature type="compositionally biased region" description="Gly residues" evidence="2">
    <location>
        <begin position="339"/>
        <end position="405"/>
    </location>
</feature>
<sequence>MTDLDNFQERIDRLLDSIIELNLSFIKNQTQFKKEFRDILEPGIKHGNFRFLVTTLLTEAGETADMSNPQAFLEFVKRYLAETGYICELDDFFADGKLHLTGTEANLQFLEFLVSEVQLARILYLKPHFSKTLEAHAAIQKIASVKKCQVESIPEEADDERDDDTNLQILSGAIENVARTIQKQKEGEIIDQVVREMKIPVTALCQPLSDKNIETLTPLNEALNQDYQLRKEMLKTRAFATLQALEWSDRVKTNPGFKSLVSVSASSVDTPIVKPDLGLIHTIPLSALLPRVVPNSAFAELKKYKIGIVPDRGGRANEVGRLAWTAAKYDRPWDQKSQGGRGGGRGGRGGGGGYQGGGRGGGYQGGGGGGYQGGGGGYQGGGGGHQDGGRGGYQGGRGYRGGGRGGRGRGY</sequence>
<comment type="similarity">
    <text evidence="1">Belongs to the FAM98 family.</text>
</comment>
<dbReference type="PANTHER" id="PTHR31353">
    <property type="entry name" value="FAM98"/>
    <property type="match status" value="1"/>
</dbReference>
<dbReference type="Proteomes" id="UP001281761">
    <property type="component" value="Unassembled WGS sequence"/>
</dbReference>
<organism evidence="3 4">
    <name type="scientific">Blattamonas nauphoetae</name>
    <dbReference type="NCBI Taxonomy" id="2049346"/>
    <lineage>
        <taxon>Eukaryota</taxon>
        <taxon>Metamonada</taxon>
        <taxon>Preaxostyla</taxon>
        <taxon>Oxymonadida</taxon>
        <taxon>Blattamonas</taxon>
    </lineage>
</organism>
<dbReference type="InterPro" id="IPR018797">
    <property type="entry name" value="FAM98"/>
</dbReference>
<gene>
    <name evidence="3" type="ORF">BLNAU_6566</name>
</gene>
<evidence type="ECO:0000313" key="4">
    <source>
        <dbReference type="Proteomes" id="UP001281761"/>
    </source>
</evidence>
<dbReference type="EMBL" id="JARBJD010000037">
    <property type="protein sequence ID" value="KAK2958532.1"/>
    <property type="molecule type" value="Genomic_DNA"/>
</dbReference>
<proteinExistence type="inferred from homology"/>
<dbReference type="PANTHER" id="PTHR31353:SF1">
    <property type="entry name" value="PROTEIN FAM98B"/>
    <property type="match status" value="1"/>
</dbReference>
<evidence type="ECO:0000256" key="2">
    <source>
        <dbReference type="SAM" id="MobiDB-lite"/>
    </source>
</evidence>
<feature type="region of interest" description="Disordered" evidence="2">
    <location>
        <begin position="330"/>
        <end position="411"/>
    </location>
</feature>
<reference evidence="3 4" key="1">
    <citation type="journal article" date="2022" name="bioRxiv">
        <title>Genomics of Preaxostyla Flagellates Illuminates Evolutionary Transitions and the Path Towards Mitochondrial Loss.</title>
        <authorList>
            <person name="Novak L.V.F."/>
            <person name="Treitli S.C."/>
            <person name="Pyrih J."/>
            <person name="Halakuc P."/>
            <person name="Pipaliya S.V."/>
            <person name="Vacek V."/>
            <person name="Brzon O."/>
            <person name="Soukal P."/>
            <person name="Eme L."/>
            <person name="Dacks J.B."/>
            <person name="Karnkowska A."/>
            <person name="Elias M."/>
            <person name="Hampl V."/>
        </authorList>
    </citation>
    <scope>NUCLEOTIDE SEQUENCE [LARGE SCALE GENOMIC DNA]</scope>
    <source>
        <strain evidence="3">NAU3</strain>
        <tissue evidence="3">Gut</tissue>
    </source>
</reference>
<comment type="caution">
    <text evidence="3">The sequence shown here is derived from an EMBL/GenBank/DDBJ whole genome shotgun (WGS) entry which is preliminary data.</text>
</comment>
<accession>A0ABQ9Y455</accession>
<dbReference type="Pfam" id="PF10239">
    <property type="entry name" value="DUF2465"/>
    <property type="match status" value="1"/>
</dbReference>
<evidence type="ECO:0000313" key="3">
    <source>
        <dbReference type="EMBL" id="KAK2958532.1"/>
    </source>
</evidence>
<protein>
    <submittedName>
        <fullName evidence="3">Uncharacterized protein</fullName>
    </submittedName>
</protein>
<evidence type="ECO:0000256" key="1">
    <source>
        <dbReference type="ARBA" id="ARBA00007218"/>
    </source>
</evidence>
<keyword evidence="4" id="KW-1185">Reference proteome</keyword>
<name>A0ABQ9Y455_9EUKA</name>